<comment type="caution">
    <text evidence="1">The sequence shown here is derived from an EMBL/GenBank/DDBJ whole genome shotgun (WGS) entry which is preliminary data.</text>
</comment>
<name>A0ABR0A6H7_9CRUS</name>
<accession>A0ABR0A6H7</accession>
<evidence type="ECO:0000313" key="1">
    <source>
        <dbReference type="EMBL" id="KAK4020752.1"/>
    </source>
</evidence>
<dbReference type="EMBL" id="JAOYFB010000036">
    <property type="protein sequence ID" value="KAK4020752.1"/>
    <property type="molecule type" value="Genomic_DNA"/>
</dbReference>
<organism evidence="1 2">
    <name type="scientific">Daphnia magna</name>
    <dbReference type="NCBI Taxonomy" id="35525"/>
    <lineage>
        <taxon>Eukaryota</taxon>
        <taxon>Metazoa</taxon>
        <taxon>Ecdysozoa</taxon>
        <taxon>Arthropoda</taxon>
        <taxon>Crustacea</taxon>
        <taxon>Branchiopoda</taxon>
        <taxon>Diplostraca</taxon>
        <taxon>Cladocera</taxon>
        <taxon>Anomopoda</taxon>
        <taxon>Daphniidae</taxon>
        <taxon>Daphnia</taxon>
    </lineage>
</organism>
<proteinExistence type="predicted"/>
<evidence type="ECO:0000313" key="2">
    <source>
        <dbReference type="Proteomes" id="UP001234178"/>
    </source>
</evidence>
<dbReference type="Proteomes" id="UP001234178">
    <property type="component" value="Unassembled WGS sequence"/>
</dbReference>
<gene>
    <name evidence="1" type="ORF">OUZ56_002702</name>
</gene>
<reference evidence="1 2" key="1">
    <citation type="journal article" date="2023" name="Nucleic Acids Res.">
        <title>The hologenome of Daphnia magna reveals possible DNA methylation and microbiome-mediated evolution of the host genome.</title>
        <authorList>
            <person name="Chaturvedi A."/>
            <person name="Li X."/>
            <person name="Dhandapani V."/>
            <person name="Marshall H."/>
            <person name="Kissane S."/>
            <person name="Cuenca-Cambronero M."/>
            <person name="Asole G."/>
            <person name="Calvet F."/>
            <person name="Ruiz-Romero M."/>
            <person name="Marangio P."/>
            <person name="Guigo R."/>
            <person name="Rago D."/>
            <person name="Mirbahai L."/>
            <person name="Eastwood N."/>
            <person name="Colbourne J.K."/>
            <person name="Zhou J."/>
            <person name="Mallon E."/>
            <person name="Orsini L."/>
        </authorList>
    </citation>
    <scope>NUCLEOTIDE SEQUENCE [LARGE SCALE GENOMIC DNA]</scope>
    <source>
        <strain evidence="1">LRV0_1</strain>
    </source>
</reference>
<sequence>MISGGVQENFIDLFHGSEYGIAEMDYTVSRYGFYKKCVFYRYPFTTTSGPTHRPTLFLRFNPIDGTVFGVSALISLSGDNVKINEEIVLIIGSTIKGVPSNLRATEFFFLRWRVGHEDEEMRLRSC</sequence>
<keyword evidence="2" id="KW-1185">Reference proteome</keyword>
<protein>
    <submittedName>
        <fullName evidence="1">Uncharacterized protein</fullName>
    </submittedName>
</protein>